<feature type="transmembrane region" description="Helical" evidence="1">
    <location>
        <begin position="12"/>
        <end position="32"/>
    </location>
</feature>
<gene>
    <name evidence="3" type="ORF">P0Y65_14460</name>
</gene>
<dbReference type="InterPro" id="IPR000620">
    <property type="entry name" value="EamA_dom"/>
</dbReference>
<feature type="transmembrane region" description="Helical" evidence="1">
    <location>
        <begin position="194"/>
        <end position="214"/>
    </location>
</feature>
<feature type="transmembrane region" description="Helical" evidence="1">
    <location>
        <begin position="109"/>
        <end position="127"/>
    </location>
</feature>
<evidence type="ECO:0000313" key="3">
    <source>
        <dbReference type="EMBL" id="WEK03391.1"/>
    </source>
</evidence>
<feature type="transmembrane region" description="Helical" evidence="1">
    <location>
        <begin position="134"/>
        <end position="155"/>
    </location>
</feature>
<feature type="transmembrane region" description="Helical" evidence="1">
    <location>
        <begin position="275"/>
        <end position="293"/>
    </location>
</feature>
<feature type="transmembrane region" description="Helical" evidence="1">
    <location>
        <begin position="84"/>
        <end position="103"/>
    </location>
</feature>
<evidence type="ECO:0000256" key="1">
    <source>
        <dbReference type="SAM" id="Phobius"/>
    </source>
</evidence>
<reference evidence="3" key="1">
    <citation type="submission" date="2023-03" db="EMBL/GenBank/DDBJ databases">
        <title>Andean soil-derived lignocellulolytic bacterial consortium as a source of novel taxa and putative plastic-active enzymes.</title>
        <authorList>
            <person name="Diaz-Garcia L."/>
            <person name="Chuvochina M."/>
            <person name="Feuerriegel G."/>
            <person name="Bunk B."/>
            <person name="Sproer C."/>
            <person name="Streit W.R."/>
            <person name="Rodriguez L.M."/>
            <person name="Overmann J."/>
            <person name="Jimenez D.J."/>
        </authorList>
    </citation>
    <scope>NUCLEOTIDE SEQUENCE</scope>
    <source>
        <strain evidence="3">MAG 4196</strain>
    </source>
</reference>
<evidence type="ECO:0000313" key="4">
    <source>
        <dbReference type="Proteomes" id="UP001217476"/>
    </source>
</evidence>
<keyword evidence="1" id="KW-0812">Transmembrane</keyword>
<evidence type="ECO:0000259" key="2">
    <source>
        <dbReference type="Pfam" id="PF00892"/>
    </source>
</evidence>
<feature type="domain" description="EamA" evidence="2">
    <location>
        <begin position="18"/>
        <end position="148"/>
    </location>
</feature>
<feature type="transmembrane region" description="Helical" evidence="1">
    <location>
        <begin position="249"/>
        <end position="269"/>
    </location>
</feature>
<sequence>MALNDASTQGQRNLAAGLFSLATTLIFVLIFTSGRFAPEPVSPLQVMFLRYAGGFLTILVLAAVRKETWGSLQSTHRLKQASRVLAGGLGGAALIFGNMFMPIVDANAIGLLNVVFAVMLGAVTLGDRLGRRQIAAGLVCLAGAGVIMASRGAFASFDPSYLLPALIVVLGAFLMGVESIFIKVLTTADRPMVTLAHANFFGMLLLAIPAFLTWQSPGPANLVLLLLGPFAILGQYLNIRAYSLARVSVLAPLSYSSLLFAAILGWLFFGEIPSAGVILGAALIAVGGAVIVLSKR</sequence>
<feature type="transmembrane region" description="Helical" evidence="1">
    <location>
        <begin position="44"/>
        <end position="64"/>
    </location>
</feature>
<feature type="domain" description="EamA" evidence="2">
    <location>
        <begin position="165"/>
        <end position="292"/>
    </location>
</feature>
<organism evidence="3 4">
    <name type="scientific">Candidatus Devosia phytovorans</name>
    <dbReference type="NCBI Taxonomy" id="3121372"/>
    <lineage>
        <taxon>Bacteria</taxon>
        <taxon>Pseudomonadati</taxon>
        <taxon>Pseudomonadota</taxon>
        <taxon>Alphaproteobacteria</taxon>
        <taxon>Hyphomicrobiales</taxon>
        <taxon>Devosiaceae</taxon>
        <taxon>Devosia</taxon>
    </lineage>
</organism>
<feature type="transmembrane region" description="Helical" evidence="1">
    <location>
        <begin position="161"/>
        <end position="182"/>
    </location>
</feature>
<dbReference type="EMBL" id="CP119312">
    <property type="protein sequence ID" value="WEK03391.1"/>
    <property type="molecule type" value="Genomic_DNA"/>
</dbReference>
<dbReference type="PANTHER" id="PTHR22911:SF103">
    <property type="entry name" value="BLR2811 PROTEIN"/>
    <property type="match status" value="1"/>
</dbReference>
<protein>
    <submittedName>
        <fullName evidence="3">DMT family transporter</fullName>
    </submittedName>
</protein>
<dbReference type="InterPro" id="IPR037185">
    <property type="entry name" value="EmrE-like"/>
</dbReference>
<dbReference type="PANTHER" id="PTHR22911">
    <property type="entry name" value="ACYL-MALONYL CONDENSING ENZYME-RELATED"/>
    <property type="match status" value="1"/>
</dbReference>
<proteinExistence type="predicted"/>
<feature type="transmembrane region" description="Helical" evidence="1">
    <location>
        <begin position="220"/>
        <end position="237"/>
    </location>
</feature>
<accession>A0AAJ5VSK8</accession>
<dbReference type="Proteomes" id="UP001217476">
    <property type="component" value="Chromosome"/>
</dbReference>
<keyword evidence="1" id="KW-0472">Membrane</keyword>
<dbReference type="GO" id="GO:0016020">
    <property type="term" value="C:membrane"/>
    <property type="evidence" value="ECO:0007669"/>
    <property type="project" value="InterPro"/>
</dbReference>
<name>A0AAJ5VSK8_9HYPH</name>
<keyword evidence="1" id="KW-1133">Transmembrane helix</keyword>
<dbReference type="SUPFAM" id="SSF103481">
    <property type="entry name" value="Multidrug resistance efflux transporter EmrE"/>
    <property type="match status" value="2"/>
</dbReference>
<dbReference type="AlphaFoldDB" id="A0AAJ5VSK8"/>
<dbReference type="Pfam" id="PF00892">
    <property type="entry name" value="EamA"/>
    <property type="match status" value="2"/>
</dbReference>